<organism evidence="1">
    <name type="scientific">Picea glauca</name>
    <name type="common">White spruce</name>
    <name type="synonym">Pinus glauca</name>
    <dbReference type="NCBI Taxonomy" id="3330"/>
    <lineage>
        <taxon>Eukaryota</taxon>
        <taxon>Viridiplantae</taxon>
        <taxon>Streptophyta</taxon>
        <taxon>Embryophyta</taxon>
        <taxon>Tracheophyta</taxon>
        <taxon>Spermatophyta</taxon>
        <taxon>Pinopsida</taxon>
        <taxon>Pinidae</taxon>
        <taxon>Conifers I</taxon>
        <taxon>Pinales</taxon>
        <taxon>Pinaceae</taxon>
        <taxon>Picea</taxon>
    </lineage>
</organism>
<dbReference type="EMBL" id="LKAM01000012">
    <property type="protein sequence ID" value="KUM46241.1"/>
    <property type="molecule type" value="Genomic_DNA"/>
</dbReference>
<evidence type="ECO:0000313" key="1">
    <source>
        <dbReference type="EMBL" id="KUM46241.1"/>
    </source>
</evidence>
<keyword evidence="1" id="KW-0496">Mitochondrion</keyword>
<accession>A0A101LVR6</accession>
<sequence length="78" mass="8609">MPQIEPGISATIALGENLEIIVVGPPLKTKVSNNLVELPINLIELLEGLHEDTTLGRPWRDYPPTSFHNLTILLTNIN</sequence>
<reference evidence="1" key="1">
    <citation type="journal article" date="2015" name="Genome Biol. Evol.">
        <title>Organellar Genomes of White Spruce (Picea glauca): Assembly and Annotation.</title>
        <authorList>
            <person name="Jackman S.D."/>
            <person name="Warren R.L."/>
            <person name="Gibb E.A."/>
            <person name="Vandervalk B.P."/>
            <person name="Mohamadi H."/>
            <person name="Chu J."/>
            <person name="Raymond A."/>
            <person name="Pleasance S."/>
            <person name="Coope R."/>
            <person name="Wildung M.R."/>
            <person name="Ritland C.E."/>
            <person name="Bousquet J."/>
            <person name="Jones S.J."/>
            <person name="Bohlmann J."/>
            <person name="Birol I."/>
        </authorList>
    </citation>
    <scope>NUCLEOTIDE SEQUENCE [LARGE SCALE GENOMIC DNA]</scope>
    <source>
        <tissue evidence="1">Flushing bud</tissue>
    </source>
</reference>
<protein>
    <submittedName>
        <fullName evidence="1">Uncharacterized protein</fullName>
    </submittedName>
</protein>
<comment type="caution">
    <text evidence="1">The sequence shown here is derived from an EMBL/GenBank/DDBJ whole genome shotgun (WGS) entry which is preliminary data.</text>
</comment>
<name>A0A101LVR6_PICGL</name>
<proteinExistence type="predicted"/>
<dbReference type="AlphaFoldDB" id="A0A101LVR6"/>
<geneLocation type="mitochondrion" evidence="1"/>
<gene>
    <name evidence="1" type="ORF">ABT39_MTgene1747</name>
</gene>